<sequence length="89" mass="9968">MQSDAAKKLDYRVVHPANQTLVLKEENWPADSLWVRTAFLDSDEGKSRPDATPRFILAQDGKVILAATGNAGWKDEMWPKILEVTDTKA</sequence>
<accession>A0A512NFD4</accession>
<dbReference type="RefSeq" id="WP_147152164.1">
    <property type="nucleotide sequence ID" value="NZ_BKAJ01000084.1"/>
</dbReference>
<evidence type="ECO:0000313" key="2">
    <source>
        <dbReference type="Proteomes" id="UP000321058"/>
    </source>
</evidence>
<organism evidence="1 2">
    <name type="scientific">Reyranella soli</name>
    <dbReference type="NCBI Taxonomy" id="1230389"/>
    <lineage>
        <taxon>Bacteria</taxon>
        <taxon>Pseudomonadati</taxon>
        <taxon>Pseudomonadota</taxon>
        <taxon>Alphaproteobacteria</taxon>
        <taxon>Hyphomicrobiales</taxon>
        <taxon>Reyranellaceae</taxon>
        <taxon>Reyranella</taxon>
    </lineage>
</organism>
<evidence type="ECO:0000313" key="1">
    <source>
        <dbReference type="EMBL" id="GEP57660.1"/>
    </source>
</evidence>
<dbReference type="Proteomes" id="UP000321058">
    <property type="component" value="Unassembled WGS sequence"/>
</dbReference>
<dbReference type="AlphaFoldDB" id="A0A512NFD4"/>
<comment type="caution">
    <text evidence="1">The sequence shown here is derived from an EMBL/GenBank/DDBJ whole genome shotgun (WGS) entry which is preliminary data.</text>
</comment>
<reference evidence="1 2" key="1">
    <citation type="submission" date="2019-07" db="EMBL/GenBank/DDBJ databases">
        <title>Whole genome shotgun sequence of Reyranella soli NBRC 108950.</title>
        <authorList>
            <person name="Hosoyama A."/>
            <person name="Uohara A."/>
            <person name="Ohji S."/>
            <person name="Ichikawa N."/>
        </authorList>
    </citation>
    <scope>NUCLEOTIDE SEQUENCE [LARGE SCALE GENOMIC DNA]</scope>
    <source>
        <strain evidence="1 2">NBRC 108950</strain>
    </source>
</reference>
<gene>
    <name evidence="1" type="ORF">RSO01_48260</name>
</gene>
<proteinExistence type="predicted"/>
<protein>
    <submittedName>
        <fullName evidence="1">Uncharacterized protein</fullName>
    </submittedName>
</protein>
<keyword evidence="2" id="KW-1185">Reference proteome</keyword>
<name>A0A512NFD4_9HYPH</name>
<dbReference type="OrthoDB" id="7376156at2"/>
<dbReference type="EMBL" id="BKAJ01000084">
    <property type="protein sequence ID" value="GEP57660.1"/>
    <property type="molecule type" value="Genomic_DNA"/>
</dbReference>